<protein>
    <submittedName>
        <fullName evidence="2">Protease complex subunit PrcB family protein</fullName>
    </submittedName>
</protein>
<dbReference type="GO" id="GO:0006508">
    <property type="term" value="P:proteolysis"/>
    <property type="evidence" value="ECO:0007669"/>
    <property type="project" value="UniProtKB-KW"/>
</dbReference>
<keyword evidence="2" id="KW-0378">Hydrolase</keyword>
<dbReference type="EMBL" id="CP036401">
    <property type="protein sequence ID" value="QBI04514.1"/>
    <property type="molecule type" value="Genomic_DNA"/>
</dbReference>
<dbReference type="Pfam" id="PF14343">
    <property type="entry name" value="PrcB_C"/>
    <property type="match status" value="1"/>
</dbReference>
<dbReference type="InterPro" id="IPR025748">
    <property type="entry name" value="PrcB_C_dom"/>
</dbReference>
<name>A0ABX5S0W3_9BURK</name>
<organism evidence="2 3">
    <name type="scientific">Pseudoduganella albidiflava</name>
    <dbReference type="NCBI Taxonomy" id="321983"/>
    <lineage>
        <taxon>Bacteria</taxon>
        <taxon>Pseudomonadati</taxon>
        <taxon>Pseudomonadota</taxon>
        <taxon>Betaproteobacteria</taxon>
        <taxon>Burkholderiales</taxon>
        <taxon>Oxalobacteraceae</taxon>
        <taxon>Telluria group</taxon>
        <taxon>Pseudoduganella</taxon>
    </lineage>
</organism>
<gene>
    <name evidence="2" type="ORF">EYF70_29600</name>
</gene>
<evidence type="ECO:0000313" key="3">
    <source>
        <dbReference type="Proteomes" id="UP000292307"/>
    </source>
</evidence>
<accession>A0ABX5S0W3</accession>
<dbReference type="Proteomes" id="UP000292307">
    <property type="component" value="Chromosome"/>
</dbReference>
<proteinExistence type="predicted"/>
<evidence type="ECO:0000259" key="1">
    <source>
        <dbReference type="Pfam" id="PF14343"/>
    </source>
</evidence>
<feature type="domain" description="PrcB C-terminal" evidence="1">
    <location>
        <begin position="367"/>
        <end position="424"/>
    </location>
</feature>
<reference evidence="2 3" key="1">
    <citation type="submission" date="2019-02" db="EMBL/GenBank/DDBJ databases">
        <title>Draft Genome Sequences of Six Type Strains of the Genus Massilia.</title>
        <authorList>
            <person name="Miess H."/>
            <person name="Frediansyhah A."/>
            <person name="Gross H."/>
        </authorList>
    </citation>
    <scope>NUCLEOTIDE SEQUENCE [LARGE SCALE GENOMIC DNA]</scope>
    <source>
        <strain evidence="2 3">DSM 17472</strain>
    </source>
</reference>
<keyword evidence="2" id="KW-0645">Protease</keyword>
<sequence length="438" mass="46720">MTKSRHVCADREDAAGYDDKTCFQELAMRPYRSAVQAAALLLTALSLAACGGGGPSSSPTSAVAGGKGIAVGEPAPGAPAREEFIAQARKADCAEQRNRLFIIDNELVLWDRAGNCADMSWNATLYRLTPGAMLCTAGDTIAGPRTTCTDERYRALLETAAANLAKDDLGLGGAHKVEVVPFIKDGTLPFAPLVQDQYSGIAQPRNVVVRDRAGLETLWNAHYLGRSPVPPLPEVDFQRSMVVGVFAGSQAAGCQSAAVATVEGDNGKVVVGYEISTLMTVAPCAQALGAPMALAVVDRYEGEVAFVDTTPEHMAFTSLDLEDNSAVATPETVVVRDAAAWNELWARHKSRSVPVLPVPQVDFNRYMVIGVFIGSRPNGCFKTTVTDVYRSGRKIHVTRVDHQPDPRAVCTQALTTPSHLIMVERSDLPVVVSSHTVT</sequence>
<keyword evidence="3" id="KW-1185">Reference proteome</keyword>
<dbReference type="GO" id="GO:0008233">
    <property type="term" value="F:peptidase activity"/>
    <property type="evidence" value="ECO:0007669"/>
    <property type="project" value="UniProtKB-KW"/>
</dbReference>
<evidence type="ECO:0000313" key="2">
    <source>
        <dbReference type="EMBL" id="QBI04514.1"/>
    </source>
</evidence>